<evidence type="ECO:0008006" key="5">
    <source>
        <dbReference type="Google" id="ProtNLM"/>
    </source>
</evidence>
<organism evidence="3 4">
    <name type="scientific">Emiliania huxleyi (strain CCMP1516)</name>
    <dbReference type="NCBI Taxonomy" id="280463"/>
    <lineage>
        <taxon>Eukaryota</taxon>
        <taxon>Haptista</taxon>
        <taxon>Haptophyta</taxon>
        <taxon>Prymnesiophyceae</taxon>
        <taxon>Isochrysidales</taxon>
        <taxon>Noelaerhabdaceae</taxon>
        <taxon>Emiliania</taxon>
    </lineage>
</organism>
<feature type="compositionally biased region" description="Low complexity" evidence="2">
    <location>
        <begin position="1"/>
        <end position="20"/>
    </location>
</feature>
<name>A0A0D3KLG1_EMIH1</name>
<dbReference type="InterPro" id="IPR036770">
    <property type="entry name" value="Ankyrin_rpt-contain_sf"/>
</dbReference>
<dbReference type="Pfam" id="PF12796">
    <property type="entry name" value="Ank_2"/>
    <property type="match status" value="1"/>
</dbReference>
<accession>A0A0D3KLG1</accession>
<feature type="repeat" description="ANK" evidence="1">
    <location>
        <begin position="48"/>
        <end position="80"/>
    </location>
</feature>
<dbReference type="Proteomes" id="UP000013827">
    <property type="component" value="Unassembled WGS sequence"/>
</dbReference>
<dbReference type="RefSeq" id="XP_005789025.1">
    <property type="nucleotide sequence ID" value="XM_005788968.1"/>
</dbReference>
<feature type="repeat" description="ANK" evidence="1">
    <location>
        <begin position="81"/>
        <end position="107"/>
    </location>
</feature>
<dbReference type="InterPro" id="IPR002110">
    <property type="entry name" value="Ankyrin_rpt"/>
</dbReference>
<feature type="compositionally biased region" description="Acidic residues" evidence="2">
    <location>
        <begin position="141"/>
        <end position="152"/>
    </location>
</feature>
<dbReference type="KEGG" id="ehx:EMIHUDRAFT_110082"/>
<dbReference type="STRING" id="2903.R1FLU9"/>
<evidence type="ECO:0000313" key="4">
    <source>
        <dbReference type="Proteomes" id="UP000013827"/>
    </source>
</evidence>
<dbReference type="PROSITE" id="PS50297">
    <property type="entry name" value="ANK_REP_REGION"/>
    <property type="match status" value="1"/>
</dbReference>
<dbReference type="Gene3D" id="1.25.40.20">
    <property type="entry name" value="Ankyrin repeat-containing domain"/>
    <property type="match status" value="1"/>
</dbReference>
<keyword evidence="4" id="KW-1185">Reference proteome</keyword>
<dbReference type="PROSITE" id="PS50088">
    <property type="entry name" value="ANK_REPEAT"/>
    <property type="match status" value="2"/>
</dbReference>
<feature type="region of interest" description="Disordered" evidence="2">
    <location>
        <begin position="1"/>
        <end position="63"/>
    </location>
</feature>
<dbReference type="PaxDb" id="2903-EOD36596"/>
<evidence type="ECO:0000256" key="1">
    <source>
        <dbReference type="PROSITE-ProRule" id="PRU00023"/>
    </source>
</evidence>
<sequence>MDAGEAGESAMAAAAATGQAEEVDAPPACGVKRDRPSAVRPSDADSPGRSSPLMRASEEGDARTATKLLESGAVADAKDADGYTALTRAAEKGDLAEVEALLDSGVDHRAALKALLRAVKHGSTPVAQAKEPEARVREPEAGGEEMEVDEIEPTGAETAAAVAASGGIGSSAAAPDSGTGAASSTGAGTSADGAAPLAGPPPLRRPPWVRERVNGFSCFFSFSAPDDVEDGMFDDYYEPVDSGRGRPPLVHALTESIGPCAHYDEDDLMCELYTVDSVVWVTSIVLSESPEGATHIATVAKQPSFLASVAEKLEVDSAGLHFVEQPSTAGPDGSEFSPTGRVTQLRPVGAGKGAPYQVLLDDGRYVYPREDDEEYIKNAAGPPGRRPGAERLDRLVVGRASARLGVAAIDKWRELLMRAGVCEDEPAAGDTRLVTVGEYSHHAILYSRLHGAHEALVDFLIEITDPGMDTAEVWQRGHVERYDEWPLDRRDVAVEWLEWLLRPDERRAGFPALCGFIAHENGLSREEHIARDDAGRYSLVRAADDALSGYVHELVSDGKMESLPGMDSPGCAICPRAVRSCASLGVALLDDLKLRARSAVRAASAPDARAGLAGHGGGGGLESARKRICEEAWPLMRPDGEEGKT</sequence>
<evidence type="ECO:0000256" key="2">
    <source>
        <dbReference type="SAM" id="MobiDB-lite"/>
    </source>
</evidence>
<dbReference type="SUPFAM" id="SSF48403">
    <property type="entry name" value="Ankyrin repeat"/>
    <property type="match status" value="1"/>
</dbReference>
<dbReference type="HOGENOM" id="CLU_424818_0_0_1"/>
<dbReference type="AlphaFoldDB" id="A0A0D3KLG1"/>
<feature type="compositionally biased region" description="Basic and acidic residues" evidence="2">
    <location>
        <begin position="130"/>
        <end position="140"/>
    </location>
</feature>
<feature type="compositionally biased region" description="Low complexity" evidence="2">
    <location>
        <begin position="155"/>
        <end position="197"/>
    </location>
</feature>
<feature type="region of interest" description="Disordered" evidence="2">
    <location>
        <begin position="123"/>
        <end position="206"/>
    </location>
</feature>
<proteinExistence type="predicted"/>
<dbReference type="EnsemblProtists" id="EOD36596">
    <property type="protein sequence ID" value="EOD36596"/>
    <property type="gene ID" value="EMIHUDRAFT_110082"/>
</dbReference>
<reference evidence="4" key="1">
    <citation type="journal article" date="2013" name="Nature">
        <title>Pan genome of the phytoplankton Emiliania underpins its global distribution.</title>
        <authorList>
            <person name="Read B.A."/>
            <person name="Kegel J."/>
            <person name="Klute M.J."/>
            <person name="Kuo A."/>
            <person name="Lefebvre S.C."/>
            <person name="Maumus F."/>
            <person name="Mayer C."/>
            <person name="Miller J."/>
            <person name="Monier A."/>
            <person name="Salamov A."/>
            <person name="Young J."/>
            <person name="Aguilar M."/>
            <person name="Claverie J.M."/>
            <person name="Frickenhaus S."/>
            <person name="Gonzalez K."/>
            <person name="Herman E.K."/>
            <person name="Lin Y.C."/>
            <person name="Napier J."/>
            <person name="Ogata H."/>
            <person name="Sarno A.F."/>
            <person name="Shmutz J."/>
            <person name="Schroeder D."/>
            <person name="de Vargas C."/>
            <person name="Verret F."/>
            <person name="von Dassow P."/>
            <person name="Valentin K."/>
            <person name="Van de Peer Y."/>
            <person name="Wheeler G."/>
            <person name="Dacks J.B."/>
            <person name="Delwiche C.F."/>
            <person name="Dyhrman S.T."/>
            <person name="Glockner G."/>
            <person name="John U."/>
            <person name="Richards T."/>
            <person name="Worden A.Z."/>
            <person name="Zhang X."/>
            <person name="Grigoriev I.V."/>
            <person name="Allen A.E."/>
            <person name="Bidle K."/>
            <person name="Borodovsky M."/>
            <person name="Bowler C."/>
            <person name="Brownlee C."/>
            <person name="Cock J.M."/>
            <person name="Elias M."/>
            <person name="Gladyshev V.N."/>
            <person name="Groth M."/>
            <person name="Guda C."/>
            <person name="Hadaegh A."/>
            <person name="Iglesias-Rodriguez M.D."/>
            <person name="Jenkins J."/>
            <person name="Jones B.M."/>
            <person name="Lawson T."/>
            <person name="Leese F."/>
            <person name="Lindquist E."/>
            <person name="Lobanov A."/>
            <person name="Lomsadze A."/>
            <person name="Malik S.B."/>
            <person name="Marsh M.E."/>
            <person name="Mackinder L."/>
            <person name="Mock T."/>
            <person name="Mueller-Roeber B."/>
            <person name="Pagarete A."/>
            <person name="Parker M."/>
            <person name="Probert I."/>
            <person name="Quesneville H."/>
            <person name="Raines C."/>
            <person name="Rensing S.A."/>
            <person name="Riano-Pachon D.M."/>
            <person name="Richier S."/>
            <person name="Rokitta S."/>
            <person name="Shiraiwa Y."/>
            <person name="Soanes D.M."/>
            <person name="van der Giezen M."/>
            <person name="Wahlund T.M."/>
            <person name="Williams B."/>
            <person name="Wilson W."/>
            <person name="Wolfe G."/>
            <person name="Wurch L.L."/>
        </authorList>
    </citation>
    <scope>NUCLEOTIDE SEQUENCE</scope>
</reference>
<evidence type="ECO:0000313" key="3">
    <source>
        <dbReference type="EnsemblProtists" id="EOD36596"/>
    </source>
</evidence>
<protein>
    <recommendedName>
        <fullName evidence="5">Ankyrin repeat domain-containing protein</fullName>
    </recommendedName>
</protein>
<dbReference type="GeneID" id="17281866"/>
<dbReference type="SMART" id="SM00248">
    <property type="entry name" value="ANK"/>
    <property type="match status" value="2"/>
</dbReference>
<keyword evidence="1" id="KW-0040">ANK repeat</keyword>
<reference evidence="3" key="2">
    <citation type="submission" date="2024-10" db="UniProtKB">
        <authorList>
            <consortium name="EnsemblProtists"/>
        </authorList>
    </citation>
    <scope>IDENTIFICATION</scope>
</reference>